<dbReference type="Pfam" id="PF00857">
    <property type="entry name" value="Isochorismatase"/>
    <property type="match status" value="1"/>
</dbReference>
<dbReference type="PANTHER" id="PTHR43540:SF1">
    <property type="entry name" value="ISOCHORISMATASE HYDROLASE"/>
    <property type="match status" value="1"/>
</dbReference>
<dbReference type="Gene3D" id="3.40.50.850">
    <property type="entry name" value="Isochorismatase-like"/>
    <property type="match status" value="1"/>
</dbReference>
<dbReference type="RefSeq" id="WP_112158974.1">
    <property type="nucleotide sequence ID" value="NZ_QKRX01000005.1"/>
</dbReference>
<dbReference type="PANTHER" id="PTHR43540">
    <property type="entry name" value="PEROXYUREIDOACRYLATE/UREIDOACRYLATE AMIDOHYDROLASE-RELATED"/>
    <property type="match status" value="1"/>
</dbReference>
<dbReference type="GO" id="GO:0016787">
    <property type="term" value="F:hydrolase activity"/>
    <property type="evidence" value="ECO:0007669"/>
    <property type="project" value="UniProtKB-KW"/>
</dbReference>
<accession>A0A364NML9</accession>
<proteinExistence type="predicted"/>
<gene>
    <name evidence="3" type="ORF">DN062_08875</name>
</gene>
<dbReference type="InterPro" id="IPR050272">
    <property type="entry name" value="Isochorismatase-like_hydrls"/>
</dbReference>
<protein>
    <submittedName>
        <fullName evidence="3">Cysteine hydrolase</fullName>
    </submittedName>
</protein>
<keyword evidence="4" id="KW-1185">Reference proteome</keyword>
<dbReference type="Proteomes" id="UP000250744">
    <property type="component" value="Unassembled WGS sequence"/>
</dbReference>
<name>A0A364NML9_9GAMM</name>
<organism evidence="3 4">
    <name type="scientific">Nitrincola tibetensis</name>
    <dbReference type="NCBI Taxonomy" id="2219697"/>
    <lineage>
        <taxon>Bacteria</taxon>
        <taxon>Pseudomonadati</taxon>
        <taxon>Pseudomonadota</taxon>
        <taxon>Gammaproteobacteria</taxon>
        <taxon>Oceanospirillales</taxon>
        <taxon>Oceanospirillaceae</taxon>
        <taxon>Nitrincola</taxon>
    </lineage>
</organism>
<dbReference type="InterPro" id="IPR036380">
    <property type="entry name" value="Isochorismatase-like_sf"/>
</dbReference>
<reference evidence="3 4" key="1">
    <citation type="submission" date="2018-06" db="EMBL/GenBank/DDBJ databases">
        <title>Nitrincola tibetense sp. nov., isolated from Lake XuguoCo on Tibetan Plateau.</title>
        <authorList>
            <person name="Xing P."/>
        </authorList>
    </citation>
    <scope>NUCLEOTIDE SEQUENCE [LARGE SCALE GENOMIC DNA]</scope>
    <source>
        <strain evidence="4">xg18</strain>
    </source>
</reference>
<dbReference type="EMBL" id="QKRX01000005">
    <property type="protein sequence ID" value="RAU18333.1"/>
    <property type="molecule type" value="Genomic_DNA"/>
</dbReference>
<evidence type="ECO:0000313" key="4">
    <source>
        <dbReference type="Proteomes" id="UP000250744"/>
    </source>
</evidence>
<dbReference type="SUPFAM" id="SSF52499">
    <property type="entry name" value="Isochorismatase-like hydrolases"/>
    <property type="match status" value="1"/>
</dbReference>
<evidence type="ECO:0000259" key="2">
    <source>
        <dbReference type="Pfam" id="PF00857"/>
    </source>
</evidence>
<dbReference type="OrthoDB" id="1157330at2"/>
<dbReference type="CDD" id="cd01014">
    <property type="entry name" value="nicotinamidase_related"/>
    <property type="match status" value="1"/>
</dbReference>
<sequence>MSKTALIIVDMQNDYFPGGKWILEGVEAAAINAARVLADFRERGLPVIHVRHEFPSSDAPFFVPGSEGANIHQSLQPADGEFQILKNEVNSFKGTELQALLQREDITRLVITGAMSHICIDAITRAASDLGYSNTLVHDACATLSVEFNGVHVPAPQVHAAFMAALAFAYAEVVSTDTFLSAQ</sequence>
<evidence type="ECO:0000256" key="1">
    <source>
        <dbReference type="ARBA" id="ARBA00022801"/>
    </source>
</evidence>
<comment type="caution">
    <text evidence="3">The sequence shown here is derived from an EMBL/GenBank/DDBJ whole genome shotgun (WGS) entry which is preliminary data.</text>
</comment>
<dbReference type="AlphaFoldDB" id="A0A364NML9"/>
<keyword evidence="1 3" id="KW-0378">Hydrolase</keyword>
<feature type="domain" description="Isochorismatase-like" evidence="2">
    <location>
        <begin position="4"/>
        <end position="175"/>
    </location>
</feature>
<dbReference type="InterPro" id="IPR000868">
    <property type="entry name" value="Isochorismatase-like_dom"/>
</dbReference>
<evidence type="ECO:0000313" key="3">
    <source>
        <dbReference type="EMBL" id="RAU18333.1"/>
    </source>
</evidence>